<evidence type="ECO:0000256" key="1">
    <source>
        <dbReference type="ARBA" id="ARBA00009437"/>
    </source>
</evidence>
<dbReference type="PROSITE" id="PS50931">
    <property type="entry name" value="HTH_LYSR"/>
    <property type="match status" value="1"/>
</dbReference>
<keyword evidence="3" id="KW-0238">DNA-binding</keyword>
<dbReference type="Pfam" id="PF00126">
    <property type="entry name" value="HTH_1"/>
    <property type="match status" value="1"/>
</dbReference>
<keyword evidence="4" id="KW-0804">Transcription</keyword>
<dbReference type="GO" id="GO:0010628">
    <property type="term" value="P:positive regulation of gene expression"/>
    <property type="evidence" value="ECO:0007669"/>
    <property type="project" value="TreeGrafter"/>
</dbReference>
<dbReference type="InterPro" id="IPR036388">
    <property type="entry name" value="WH-like_DNA-bd_sf"/>
</dbReference>
<sequence>MHKYYERQASRMVTHRMVEAFRAVMQSGSVTRAAGMLNISQPSVSRLLADLEAGLSLKLFDRRGTRMTPTTEGIELYDEVERSFLGLARVLDTAEQIRTRHAGVLSVATIPALGNTLLPEVLRGFQALAGTPVVHLHIVPSQQALSMLAQRRCDIAFASIAPAPEIGRQVAAFPMHGRVILPATHRLADATRTLTPELLADEPMVALAAHSLMRVETEQAFAHRGVPFHVAIETMQAFSAAQLVQAGFGCAVVDPMTARAHEALGGASCAFEPAIDFSFGAYAWRSGDQMGWIERFVAVVAMAVAALPGH</sequence>
<dbReference type="PANTHER" id="PTHR30427">
    <property type="entry name" value="TRANSCRIPTIONAL ACTIVATOR PROTEIN LYSR"/>
    <property type="match status" value="1"/>
</dbReference>
<gene>
    <name evidence="6" type="ORF">GCM10011320_57620</name>
</gene>
<protein>
    <submittedName>
        <fullName evidence="6">Transcriptional regulator</fullName>
    </submittedName>
</protein>
<feature type="domain" description="HTH lysR-type" evidence="5">
    <location>
        <begin position="19"/>
        <end position="70"/>
    </location>
</feature>
<keyword evidence="2" id="KW-0805">Transcription regulation</keyword>
<evidence type="ECO:0000259" key="5">
    <source>
        <dbReference type="PROSITE" id="PS50931"/>
    </source>
</evidence>
<dbReference type="PRINTS" id="PR00039">
    <property type="entry name" value="HTHLYSR"/>
</dbReference>
<dbReference type="Gene3D" id="3.40.190.290">
    <property type="match status" value="1"/>
</dbReference>
<dbReference type="Pfam" id="PF03466">
    <property type="entry name" value="LysR_substrate"/>
    <property type="match status" value="1"/>
</dbReference>
<comment type="similarity">
    <text evidence="1">Belongs to the LysR transcriptional regulatory family.</text>
</comment>
<dbReference type="SUPFAM" id="SSF53850">
    <property type="entry name" value="Periplasmic binding protein-like II"/>
    <property type="match status" value="1"/>
</dbReference>
<keyword evidence="7" id="KW-1185">Reference proteome</keyword>
<comment type="caution">
    <text evidence="6">The sequence shown here is derived from an EMBL/GenBank/DDBJ whole genome shotgun (WGS) entry which is preliminary data.</text>
</comment>
<accession>A0A917NYR7</accession>
<name>A0A917NYR7_9PROT</name>
<organism evidence="6 7">
    <name type="scientific">Neoroseomonas lacus</name>
    <dbReference type="NCBI Taxonomy" id="287609"/>
    <lineage>
        <taxon>Bacteria</taxon>
        <taxon>Pseudomonadati</taxon>
        <taxon>Pseudomonadota</taxon>
        <taxon>Alphaproteobacteria</taxon>
        <taxon>Acetobacterales</taxon>
        <taxon>Acetobacteraceae</taxon>
        <taxon>Neoroseomonas</taxon>
    </lineage>
</organism>
<dbReference type="AlphaFoldDB" id="A0A917NYR7"/>
<dbReference type="EMBL" id="BMKW01000023">
    <property type="protein sequence ID" value="GGJ42453.1"/>
    <property type="molecule type" value="Genomic_DNA"/>
</dbReference>
<evidence type="ECO:0000313" key="6">
    <source>
        <dbReference type="EMBL" id="GGJ42453.1"/>
    </source>
</evidence>
<proteinExistence type="inferred from homology"/>
<dbReference type="SUPFAM" id="SSF46785">
    <property type="entry name" value="Winged helix' DNA-binding domain"/>
    <property type="match status" value="1"/>
</dbReference>
<reference evidence="6" key="2">
    <citation type="submission" date="2020-09" db="EMBL/GenBank/DDBJ databases">
        <authorList>
            <person name="Sun Q."/>
            <person name="Zhou Y."/>
        </authorList>
    </citation>
    <scope>NUCLEOTIDE SEQUENCE</scope>
    <source>
        <strain evidence="6">CGMCC 1.3617</strain>
    </source>
</reference>
<dbReference type="Proteomes" id="UP000661507">
    <property type="component" value="Unassembled WGS sequence"/>
</dbReference>
<evidence type="ECO:0000313" key="7">
    <source>
        <dbReference type="Proteomes" id="UP000661507"/>
    </source>
</evidence>
<dbReference type="InterPro" id="IPR036390">
    <property type="entry name" value="WH_DNA-bd_sf"/>
</dbReference>
<reference evidence="6" key="1">
    <citation type="journal article" date="2014" name="Int. J. Syst. Evol. Microbiol.">
        <title>Complete genome sequence of Corynebacterium casei LMG S-19264T (=DSM 44701T), isolated from a smear-ripened cheese.</title>
        <authorList>
            <consortium name="US DOE Joint Genome Institute (JGI-PGF)"/>
            <person name="Walter F."/>
            <person name="Albersmeier A."/>
            <person name="Kalinowski J."/>
            <person name="Ruckert C."/>
        </authorList>
    </citation>
    <scope>NUCLEOTIDE SEQUENCE</scope>
    <source>
        <strain evidence="6">CGMCC 1.3617</strain>
    </source>
</reference>
<evidence type="ECO:0000256" key="2">
    <source>
        <dbReference type="ARBA" id="ARBA00023015"/>
    </source>
</evidence>
<dbReference type="InterPro" id="IPR000847">
    <property type="entry name" value="LysR_HTH_N"/>
</dbReference>
<dbReference type="PANTHER" id="PTHR30427:SF1">
    <property type="entry name" value="TRANSCRIPTIONAL ACTIVATOR PROTEIN LYSR"/>
    <property type="match status" value="1"/>
</dbReference>
<dbReference type="GO" id="GO:0043565">
    <property type="term" value="F:sequence-specific DNA binding"/>
    <property type="evidence" value="ECO:0007669"/>
    <property type="project" value="TreeGrafter"/>
</dbReference>
<dbReference type="GO" id="GO:0003700">
    <property type="term" value="F:DNA-binding transcription factor activity"/>
    <property type="evidence" value="ECO:0007669"/>
    <property type="project" value="InterPro"/>
</dbReference>
<dbReference type="Gene3D" id="1.10.10.10">
    <property type="entry name" value="Winged helix-like DNA-binding domain superfamily/Winged helix DNA-binding domain"/>
    <property type="match status" value="1"/>
</dbReference>
<dbReference type="InterPro" id="IPR005119">
    <property type="entry name" value="LysR_subst-bd"/>
</dbReference>
<evidence type="ECO:0000256" key="3">
    <source>
        <dbReference type="ARBA" id="ARBA00023125"/>
    </source>
</evidence>
<evidence type="ECO:0000256" key="4">
    <source>
        <dbReference type="ARBA" id="ARBA00023163"/>
    </source>
</evidence>